<keyword evidence="1" id="KW-0472">Membrane</keyword>
<reference evidence="2 3" key="1">
    <citation type="submission" date="2019-03" db="EMBL/GenBank/DDBJ databases">
        <title>Lake Tanganyika Metagenome-Assembled Genomes (MAGs).</title>
        <authorList>
            <person name="Tran P."/>
        </authorList>
    </citation>
    <scope>NUCLEOTIDE SEQUENCE [LARGE SCALE GENOMIC DNA]</scope>
    <source>
        <strain evidence="2">K_DeepCast_65m_m2_236</strain>
    </source>
</reference>
<sequence>MTARSRKAAKAEKKLKCPLCGKSNLPAASVCAHCQERILWPARSPFRTGLVWLFRGSLAASLAGIGYVAYQFRDFIPLLGGGSEGANVVSLLGQPGVASSEAMLGRSLAQEGVTAKDLRAMAESKGKPMVKLPGPGTWLVPGLGMPPLIFAEDPAL</sequence>
<proteinExistence type="predicted"/>
<evidence type="ECO:0000256" key="1">
    <source>
        <dbReference type="SAM" id="Phobius"/>
    </source>
</evidence>
<keyword evidence="1" id="KW-1133">Transmembrane helix</keyword>
<accession>A0A937X8H9</accession>
<dbReference type="EMBL" id="VGJX01000964">
    <property type="protein sequence ID" value="MBM3276310.1"/>
    <property type="molecule type" value="Genomic_DNA"/>
</dbReference>
<dbReference type="AlphaFoldDB" id="A0A937X8H9"/>
<keyword evidence="1" id="KW-0812">Transmembrane</keyword>
<organism evidence="2 3">
    <name type="scientific">Candidatus Tanganyikabacteria bacterium</name>
    <dbReference type="NCBI Taxonomy" id="2961651"/>
    <lineage>
        <taxon>Bacteria</taxon>
        <taxon>Bacillati</taxon>
        <taxon>Candidatus Sericytochromatia</taxon>
        <taxon>Candidatus Tanganyikabacteria</taxon>
    </lineage>
</organism>
<feature type="non-terminal residue" evidence="2">
    <location>
        <position position="156"/>
    </location>
</feature>
<evidence type="ECO:0000313" key="2">
    <source>
        <dbReference type="EMBL" id="MBM3276310.1"/>
    </source>
</evidence>
<comment type="caution">
    <text evidence="2">The sequence shown here is derived from an EMBL/GenBank/DDBJ whole genome shotgun (WGS) entry which is preliminary data.</text>
</comment>
<protein>
    <recommendedName>
        <fullName evidence="4">Zinc ribbon domain-containing protein</fullName>
    </recommendedName>
</protein>
<evidence type="ECO:0008006" key="4">
    <source>
        <dbReference type="Google" id="ProtNLM"/>
    </source>
</evidence>
<gene>
    <name evidence="2" type="ORF">FJZ00_14245</name>
</gene>
<name>A0A937X8H9_9BACT</name>
<feature type="transmembrane region" description="Helical" evidence="1">
    <location>
        <begin position="50"/>
        <end position="70"/>
    </location>
</feature>
<evidence type="ECO:0000313" key="3">
    <source>
        <dbReference type="Proteomes" id="UP000703893"/>
    </source>
</evidence>
<dbReference type="Proteomes" id="UP000703893">
    <property type="component" value="Unassembled WGS sequence"/>
</dbReference>